<dbReference type="RefSeq" id="WP_038141112.1">
    <property type="nucleotide sequence ID" value="NZ_DBFVQV010000057.1"/>
</dbReference>
<organism evidence="2 3">
    <name type="scientific">Veillonella atypica</name>
    <dbReference type="NCBI Taxonomy" id="39777"/>
    <lineage>
        <taxon>Bacteria</taxon>
        <taxon>Bacillati</taxon>
        <taxon>Bacillota</taxon>
        <taxon>Negativicutes</taxon>
        <taxon>Veillonellales</taxon>
        <taxon>Veillonellaceae</taxon>
        <taxon>Veillonella</taxon>
    </lineage>
</organism>
<sequence length="142" mass="16609">MMELQKRIDILDLWDEMPYSLDIKDFGNTVILVSESCEIRFINCIEVNIKSDILFKNKSMKFHEYRNHEYDIQDISVEPCVVKTDGEMTHNKKWVSPVLNGVKAKIVMPVMCIDLIAVDFIISTKKDEENLIQSKFSYIDLE</sequence>
<reference evidence="2 3" key="1">
    <citation type="submission" date="2018-09" db="EMBL/GenBank/DDBJ databases">
        <title>Genome sequence of Veillonella atypica isolated from periodontal Korean patients.</title>
        <authorList>
            <person name="Lee J.-H."/>
            <person name="Moon J.-H."/>
            <person name="Shin S.-Y."/>
        </authorList>
    </citation>
    <scope>NUCLEOTIDE SEQUENCE [LARGE SCALE GENOMIC DNA]</scope>
    <source>
        <strain evidence="2 3">KHUD_V1</strain>
    </source>
</reference>
<comment type="caution">
    <text evidence="2">The sequence shown here is derived from an EMBL/GenBank/DDBJ whole genome shotgun (WGS) entry which is preliminary data.</text>
</comment>
<dbReference type="EMBL" id="JASORJ010000002">
    <property type="protein sequence ID" value="MDK7356499.1"/>
    <property type="molecule type" value="Genomic_DNA"/>
</dbReference>
<dbReference type="Proteomes" id="UP001236274">
    <property type="component" value="Unassembled WGS sequence"/>
</dbReference>
<dbReference type="EMBL" id="QXZZ01000002">
    <property type="protein sequence ID" value="RJY51504.1"/>
    <property type="molecule type" value="Genomic_DNA"/>
</dbReference>
<dbReference type="AlphaFoldDB" id="A0A3A6W488"/>
<evidence type="ECO:0000313" key="1">
    <source>
        <dbReference type="EMBL" id="MDK7356499.1"/>
    </source>
</evidence>
<reference evidence="1" key="2">
    <citation type="submission" date="2023-05" db="EMBL/GenBank/DDBJ databases">
        <title>Cataloging the Phylogenetic Diversity of Human Bladder Bacteria.</title>
        <authorList>
            <person name="Du J."/>
        </authorList>
    </citation>
    <scope>NUCLEOTIDE SEQUENCE</scope>
    <source>
        <strain evidence="1">UMB10101</strain>
    </source>
</reference>
<evidence type="ECO:0000313" key="2">
    <source>
        <dbReference type="EMBL" id="RJY51504.1"/>
    </source>
</evidence>
<gene>
    <name evidence="2" type="ORF">D2965_00075</name>
    <name evidence="1" type="ORF">QP520_02525</name>
</gene>
<dbReference type="Proteomes" id="UP000277803">
    <property type="component" value="Unassembled WGS sequence"/>
</dbReference>
<accession>A0A3A6W488</accession>
<evidence type="ECO:0000313" key="3">
    <source>
        <dbReference type="Proteomes" id="UP000277803"/>
    </source>
</evidence>
<proteinExistence type="predicted"/>
<name>A0A3A6W488_9FIRM</name>
<protein>
    <submittedName>
        <fullName evidence="2">Uncharacterized protein</fullName>
    </submittedName>
</protein>